<organism evidence="2 3">
    <name type="scientific">Aequorivita echinoideorum</name>
    <dbReference type="NCBI Taxonomy" id="1549647"/>
    <lineage>
        <taxon>Bacteria</taxon>
        <taxon>Pseudomonadati</taxon>
        <taxon>Bacteroidota</taxon>
        <taxon>Flavobacteriia</taxon>
        <taxon>Flavobacteriales</taxon>
        <taxon>Flavobacteriaceae</taxon>
        <taxon>Aequorivita</taxon>
    </lineage>
</organism>
<evidence type="ECO:0000256" key="1">
    <source>
        <dbReference type="SAM" id="Coils"/>
    </source>
</evidence>
<name>A0ABS5S348_9FLAO</name>
<evidence type="ECO:0000313" key="3">
    <source>
        <dbReference type="Proteomes" id="UP001297092"/>
    </source>
</evidence>
<comment type="caution">
    <text evidence="2">The sequence shown here is derived from an EMBL/GenBank/DDBJ whole genome shotgun (WGS) entry which is preliminary data.</text>
</comment>
<dbReference type="Proteomes" id="UP001297092">
    <property type="component" value="Unassembled WGS sequence"/>
</dbReference>
<sequence>MKKYIIYIADAYFIEKYGIEWAGFTSAQRKEKRKEAADEIDKAIQEGKEINDTKGYIEIEEVAINQQPSTNN</sequence>
<reference evidence="2 3" key="1">
    <citation type="submission" date="2021-05" db="EMBL/GenBank/DDBJ databases">
        <title>Aequorivita echinoideorum JCM 30378 genome.</title>
        <authorList>
            <person name="Zhang H."/>
            <person name="Li C."/>
        </authorList>
    </citation>
    <scope>NUCLEOTIDE SEQUENCE [LARGE SCALE GENOMIC DNA]</scope>
    <source>
        <strain evidence="2 3">JCM30378</strain>
    </source>
</reference>
<dbReference type="RefSeq" id="WP_214112500.1">
    <property type="nucleotide sequence ID" value="NZ_JAHCTB010000002.1"/>
</dbReference>
<keyword evidence="1" id="KW-0175">Coiled coil</keyword>
<evidence type="ECO:0000313" key="2">
    <source>
        <dbReference type="EMBL" id="MBT0607643.1"/>
    </source>
</evidence>
<keyword evidence="3" id="KW-1185">Reference proteome</keyword>
<gene>
    <name evidence="2" type="ORF">KIV10_05560</name>
</gene>
<dbReference type="EMBL" id="JAHCTB010000002">
    <property type="protein sequence ID" value="MBT0607643.1"/>
    <property type="molecule type" value="Genomic_DNA"/>
</dbReference>
<feature type="coiled-coil region" evidence="1">
    <location>
        <begin position="26"/>
        <end position="53"/>
    </location>
</feature>
<proteinExistence type="predicted"/>
<protein>
    <submittedName>
        <fullName evidence="2">Uncharacterized protein</fullName>
    </submittedName>
</protein>
<accession>A0ABS5S348</accession>